<keyword evidence="7" id="KW-1185">Reference proteome</keyword>
<keyword evidence="2" id="KW-0393">Immunoglobulin domain</keyword>
<dbReference type="GO" id="GO:0007156">
    <property type="term" value="P:homophilic cell adhesion via plasma membrane adhesion molecules"/>
    <property type="evidence" value="ECO:0007669"/>
    <property type="project" value="TreeGrafter"/>
</dbReference>
<dbReference type="InterPro" id="IPR036179">
    <property type="entry name" value="Ig-like_dom_sf"/>
</dbReference>
<dbReference type="InterPro" id="IPR007110">
    <property type="entry name" value="Ig-like_dom"/>
</dbReference>
<keyword evidence="1" id="KW-0677">Repeat</keyword>
<evidence type="ECO:0000313" key="6">
    <source>
        <dbReference type="EMBL" id="KAK0397079.1"/>
    </source>
</evidence>
<dbReference type="SUPFAM" id="SSF48726">
    <property type="entry name" value="Immunoglobulin"/>
    <property type="match status" value="2"/>
</dbReference>
<organism evidence="6 7">
    <name type="scientific">Steinernema hermaphroditum</name>
    <dbReference type="NCBI Taxonomy" id="289476"/>
    <lineage>
        <taxon>Eukaryota</taxon>
        <taxon>Metazoa</taxon>
        <taxon>Ecdysozoa</taxon>
        <taxon>Nematoda</taxon>
        <taxon>Chromadorea</taxon>
        <taxon>Rhabditida</taxon>
        <taxon>Tylenchina</taxon>
        <taxon>Panagrolaimomorpha</taxon>
        <taxon>Strongyloidoidea</taxon>
        <taxon>Steinernematidae</taxon>
        <taxon>Steinernema</taxon>
    </lineage>
</organism>
<evidence type="ECO:0000313" key="7">
    <source>
        <dbReference type="Proteomes" id="UP001175271"/>
    </source>
</evidence>
<protein>
    <recommendedName>
        <fullName evidence="8">Ig-like domain-containing protein</fullName>
    </recommendedName>
</protein>
<comment type="caution">
    <text evidence="6">The sequence shown here is derived from an EMBL/GenBank/DDBJ whole genome shotgun (WGS) entry which is preliminary data.</text>
</comment>
<dbReference type="Gene3D" id="2.60.40.10">
    <property type="entry name" value="Immunoglobulins"/>
    <property type="match status" value="3"/>
</dbReference>
<dbReference type="GO" id="GO:0098632">
    <property type="term" value="F:cell-cell adhesion mediator activity"/>
    <property type="evidence" value="ECO:0007669"/>
    <property type="project" value="TreeGrafter"/>
</dbReference>
<dbReference type="GO" id="GO:0070593">
    <property type="term" value="P:dendrite self-avoidance"/>
    <property type="evidence" value="ECO:0007669"/>
    <property type="project" value="TreeGrafter"/>
</dbReference>
<evidence type="ECO:0008006" key="8">
    <source>
        <dbReference type="Google" id="ProtNLM"/>
    </source>
</evidence>
<dbReference type="GO" id="GO:0030424">
    <property type="term" value="C:axon"/>
    <property type="evidence" value="ECO:0007669"/>
    <property type="project" value="TreeGrafter"/>
</dbReference>
<reference evidence="6" key="1">
    <citation type="submission" date="2023-06" db="EMBL/GenBank/DDBJ databases">
        <title>Genomic analysis of the entomopathogenic nematode Steinernema hermaphroditum.</title>
        <authorList>
            <person name="Schwarz E.M."/>
            <person name="Heppert J.K."/>
            <person name="Baniya A."/>
            <person name="Schwartz H.T."/>
            <person name="Tan C.-H."/>
            <person name="Antoshechkin I."/>
            <person name="Sternberg P.W."/>
            <person name="Goodrich-Blair H."/>
            <person name="Dillman A.R."/>
        </authorList>
    </citation>
    <scope>NUCLEOTIDE SEQUENCE</scope>
    <source>
        <strain evidence="6">PS9179</strain>
        <tissue evidence="6">Whole animal</tissue>
    </source>
</reference>
<dbReference type="PROSITE" id="PS50835">
    <property type="entry name" value="IG_LIKE"/>
    <property type="match status" value="2"/>
</dbReference>
<dbReference type="SMART" id="SM00409">
    <property type="entry name" value="IG"/>
    <property type="match status" value="3"/>
</dbReference>
<evidence type="ECO:0000256" key="3">
    <source>
        <dbReference type="SAM" id="SignalP"/>
    </source>
</evidence>
<name>A0AA39H1I5_9BILA</name>
<dbReference type="SUPFAM" id="SSF49265">
    <property type="entry name" value="Fibronectin type III"/>
    <property type="match status" value="1"/>
</dbReference>
<keyword evidence="3" id="KW-0732">Signal</keyword>
<dbReference type="Proteomes" id="UP001175271">
    <property type="component" value="Unassembled WGS sequence"/>
</dbReference>
<dbReference type="CDD" id="cd00063">
    <property type="entry name" value="FN3"/>
    <property type="match status" value="1"/>
</dbReference>
<accession>A0AA39H1I5</accession>
<feature type="signal peptide" evidence="3">
    <location>
        <begin position="1"/>
        <end position="29"/>
    </location>
</feature>
<evidence type="ECO:0000259" key="5">
    <source>
        <dbReference type="PROSITE" id="PS50853"/>
    </source>
</evidence>
<dbReference type="SMART" id="SM00408">
    <property type="entry name" value="IGc2"/>
    <property type="match status" value="3"/>
</dbReference>
<dbReference type="InterPro" id="IPR036116">
    <property type="entry name" value="FN3_sf"/>
</dbReference>
<dbReference type="InterPro" id="IPR013783">
    <property type="entry name" value="Ig-like_fold"/>
</dbReference>
<feature type="domain" description="Ig-like" evidence="4">
    <location>
        <begin position="239"/>
        <end position="331"/>
    </location>
</feature>
<proteinExistence type="predicted"/>
<dbReference type="GO" id="GO:0007411">
    <property type="term" value="P:axon guidance"/>
    <property type="evidence" value="ECO:0007669"/>
    <property type="project" value="TreeGrafter"/>
</dbReference>
<dbReference type="InterPro" id="IPR003599">
    <property type="entry name" value="Ig_sub"/>
</dbReference>
<evidence type="ECO:0000256" key="1">
    <source>
        <dbReference type="ARBA" id="ARBA00022737"/>
    </source>
</evidence>
<dbReference type="PROSITE" id="PS50853">
    <property type="entry name" value="FN3"/>
    <property type="match status" value="1"/>
</dbReference>
<dbReference type="CDD" id="cd00096">
    <property type="entry name" value="Ig"/>
    <property type="match status" value="1"/>
</dbReference>
<feature type="domain" description="Fibronectin type-III" evidence="5">
    <location>
        <begin position="335"/>
        <end position="447"/>
    </location>
</feature>
<dbReference type="GO" id="GO:0005886">
    <property type="term" value="C:plasma membrane"/>
    <property type="evidence" value="ECO:0007669"/>
    <property type="project" value="TreeGrafter"/>
</dbReference>
<evidence type="ECO:0000259" key="4">
    <source>
        <dbReference type="PROSITE" id="PS50835"/>
    </source>
</evidence>
<feature type="domain" description="Ig-like" evidence="4">
    <location>
        <begin position="38"/>
        <end position="136"/>
    </location>
</feature>
<gene>
    <name evidence="6" type="ORF">QR680_001971</name>
</gene>
<feature type="chain" id="PRO_5041234394" description="Ig-like domain-containing protein" evidence="3">
    <location>
        <begin position="30"/>
        <end position="475"/>
    </location>
</feature>
<dbReference type="Pfam" id="PF13927">
    <property type="entry name" value="Ig_3"/>
    <property type="match status" value="1"/>
</dbReference>
<dbReference type="SMART" id="SM00060">
    <property type="entry name" value="FN3"/>
    <property type="match status" value="1"/>
</dbReference>
<dbReference type="EMBL" id="JAUCMV010000005">
    <property type="protein sequence ID" value="KAK0397079.1"/>
    <property type="molecule type" value="Genomic_DNA"/>
</dbReference>
<sequence length="475" mass="53686">MAFGPITMAKFVATRLAFFLLLSTLFVSADDDVLRLEPEPLEGKKYVVRANKTFRVACIYRRHDMIDPHHQLVWTNSDGNVIDDESNVSVFTLGLKERTTKYWKESLVFRRIQPRDSGIYSCVSKVHGERNERKIEIVVLDKMQWSEKADVVGAMVGEPLIVDCGASGDPKPDVTITDEFGEPLNEQLFTVAGDKVTVDNLSKEYQNAKIKCLAVQTLADFDTTSIEEHEKRIDVWFAPEFESKEQEAYGIIGRAATLVCNVTNSNPPATHFHFFKLGEELSDAARYQLKTNIANQNAQLTIMEVNQDDFGTYKCEVNNGKAKTFVDVNLKEANPPDEVRVSLEARNRHAILWKILSDETDELPVLYYTIQYMRKERYVNYQDNKDENSEDSVWQTQGTSSTVTKNSNNLYEITGLLENTEYVFRFAGVNAAGSGDAMTVTVRTLSDVVYDEQKSSHNIGISMPLALFTAFLIAQ</sequence>
<dbReference type="InterPro" id="IPR003961">
    <property type="entry name" value="FN3_dom"/>
</dbReference>
<dbReference type="PANTHER" id="PTHR10075">
    <property type="entry name" value="BASIGIN RELATED"/>
    <property type="match status" value="1"/>
</dbReference>
<dbReference type="PANTHER" id="PTHR10075:SF82">
    <property type="entry name" value="NEURONAL IMMUNOGLOBULIN DOMAIN-CONTAINING PROTEIN RIG-3"/>
    <property type="match status" value="1"/>
</dbReference>
<dbReference type="Pfam" id="PF00041">
    <property type="entry name" value="fn3"/>
    <property type="match status" value="1"/>
</dbReference>
<evidence type="ECO:0000256" key="2">
    <source>
        <dbReference type="ARBA" id="ARBA00023319"/>
    </source>
</evidence>
<dbReference type="AlphaFoldDB" id="A0AA39H1I5"/>
<dbReference type="InterPro" id="IPR003598">
    <property type="entry name" value="Ig_sub2"/>
</dbReference>